<feature type="transmembrane region" description="Helical" evidence="6">
    <location>
        <begin position="92"/>
        <end position="110"/>
    </location>
</feature>
<dbReference type="InterPro" id="IPR051401">
    <property type="entry name" value="GtrA_CellWall_Glycosyl"/>
</dbReference>
<dbReference type="GO" id="GO:0000271">
    <property type="term" value="P:polysaccharide biosynthetic process"/>
    <property type="evidence" value="ECO:0007669"/>
    <property type="project" value="InterPro"/>
</dbReference>
<comment type="similarity">
    <text evidence="2">Belongs to the GtrA family.</text>
</comment>
<feature type="transmembrane region" description="Helical" evidence="6">
    <location>
        <begin position="7"/>
        <end position="26"/>
    </location>
</feature>
<dbReference type="PANTHER" id="PTHR38459">
    <property type="entry name" value="PROPHAGE BACTOPRENOL-LINKED GLUCOSE TRANSLOCASE HOMOLOG"/>
    <property type="match status" value="1"/>
</dbReference>
<keyword evidence="4 6" id="KW-1133">Transmembrane helix</keyword>
<dbReference type="EMBL" id="LPVY01000021">
    <property type="protein sequence ID" value="KZB62389.1"/>
    <property type="molecule type" value="Genomic_DNA"/>
</dbReference>
<feature type="domain" description="GtrA/DPMS transmembrane" evidence="7">
    <location>
        <begin position="6"/>
        <end position="115"/>
    </location>
</feature>
<organism evidence="8 9">
    <name type="scientific">Thalassospira lucentensis</name>
    <dbReference type="NCBI Taxonomy" id="168935"/>
    <lineage>
        <taxon>Bacteria</taxon>
        <taxon>Pseudomonadati</taxon>
        <taxon>Pseudomonadota</taxon>
        <taxon>Alphaproteobacteria</taxon>
        <taxon>Rhodospirillales</taxon>
        <taxon>Thalassospiraceae</taxon>
        <taxon>Thalassospira</taxon>
    </lineage>
</organism>
<evidence type="ECO:0000256" key="4">
    <source>
        <dbReference type="ARBA" id="ARBA00022989"/>
    </source>
</evidence>
<dbReference type="RefSeq" id="WP_062952956.1">
    <property type="nucleotide sequence ID" value="NZ_LPVY01000021.1"/>
</dbReference>
<dbReference type="Proteomes" id="UP000076335">
    <property type="component" value="Unassembled WGS sequence"/>
</dbReference>
<evidence type="ECO:0000313" key="8">
    <source>
        <dbReference type="EMBL" id="KZB62389.1"/>
    </source>
</evidence>
<reference evidence="8 9" key="1">
    <citation type="submission" date="2015-12" db="EMBL/GenBank/DDBJ databases">
        <title>Genome sequence of Thalassospira lucentensis MCCC 1A02072.</title>
        <authorList>
            <person name="Lu L."/>
            <person name="Lai Q."/>
            <person name="Shao Z."/>
            <person name="Qian P."/>
        </authorList>
    </citation>
    <scope>NUCLEOTIDE SEQUENCE [LARGE SCALE GENOMIC DNA]</scope>
    <source>
        <strain evidence="8 9">MCCC 1A02072</strain>
    </source>
</reference>
<keyword evidence="3 6" id="KW-0812">Transmembrane</keyword>
<protein>
    <recommendedName>
        <fullName evidence="7">GtrA/DPMS transmembrane domain-containing protein</fullName>
    </recommendedName>
</protein>
<evidence type="ECO:0000256" key="3">
    <source>
        <dbReference type="ARBA" id="ARBA00022692"/>
    </source>
</evidence>
<evidence type="ECO:0000256" key="6">
    <source>
        <dbReference type="SAM" id="Phobius"/>
    </source>
</evidence>
<evidence type="ECO:0000256" key="5">
    <source>
        <dbReference type="ARBA" id="ARBA00023136"/>
    </source>
</evidence>
<evidence type="ECO:0000256" key="2">
    <source>
        <dbReference type="ARBA" id="ARBA00009399"/>
    </source>
</evidence>
<gene>
    <name evidence="8" type="ORF">AUP42_05450</name>
</gene>
<feature type="transmembrane region" description="Helical" evidence="6">
    <location>
        <begin position="32"/>
        <end position="55"/>
    </location>
</feature>
<sequence length="124" mass="13492">MTSISKFVGVGALTTLVSYSTYLLALQILAPMLAYICALIASFIIQVGMMAPFVFKAKLTIRNAATAALIYAGYSTIFAVLMWFALKLDVPPVLAPFIVIIIASPLHFLAGKKWIHNPADDIRM</sequence>
<comment type="caution">
    <text evidence="8">The sequence shown here is derived from an EMBL/GenBank/DDBJ whole genome shotgun (WGS) entry which is preliminary data.</text>
</comment>
<dbReference type="Pfam" id="PF04138">
    <property type="entry name" value="GtrA_DPMS_TM"/>
    <property type="match status" value="1"/>
</dbReference>
<comment type="subcellular location">
    <subcellularLocation>
        <location evidence="1">Membrane</location>
        <topology evidence="1">Multi-pass membrane protein</topology>
    </subcellularLocation>
</comment>
<proteinExistence type="inferred from homology"/>
<feature type="transmembrane region" description="Helical" evidence="6">
    <location>
        <begin position="67"/>
        <end position="86"/>
    </location>
</feature>
<evidence type="ECO:0000313" key="9">
    <source>
        <dbReference type="Proteomes" id="UP000076335"/>
    </source>
</evidence>
<accession>A0A154L302</accession>
<dbReference type="OrthoDB" id="7365996at2"/>
<keyword evidence="5 6" id="KW-0472">Membrane</keyword>
<evidence type="ECO:0000259" key="7">
    <source>
        <dbReference type="Pfam" id="PF04138"/>
    </source>
</evidence>
<dbReference type="InterPro" id="IPR007267">
    <property type="entry name" value="GtrA_DPMS_TM"/>
</dbReference>
<dbReference type="PANTHER" id="PTHR38459:SF1">
    <property type="entry name" value="PROPHAGE BACTOPRENOL-LINKED GLUCOSE TRANSLOCASE HOMOLOG"/>
    <property type="match status" value="1"/>
</dbReference>
<name>A0A154L302_9PROT</name>
<evidence type="ECO:0000256" key="1">
    <source>
        <dbReference type="ARBA" id="ARBA00004141"/>
    </source>
</evidence>
<dbReference type="AlphaFoldDB" id="A0A154L302"/>
<dbReference type="GO" id="GO:0005886">
    <property type="term" value="C:plasma membrane"/>
    <property type="evidence" value="ECO:0007669"/>
    <property type="project" value="TreeGrafter"/>
</dbReference>